<gene>
    <name evidence="2" type="ORF">ACFPZ3_28615</name>
</gene>
<keyword evidence="3" id="KW-1185">Reference proteome</keyword>
<dbReference type="RefSeq" id="WP_379517345.1">
    <property type="nucleotide sequence ID" value="NZ_JBHSPA010000031.1"/>
</dbReference>
<feature type="region of interest" description="Disordered" evidence="1">
    <location>
        <begin position="68"/>
        <end position="142"/>
    </location>
</feature>
<organism evidence="2 3">
    <name type="scientific">Nonomuraea insulae</name>
    <dbReference type="NCBI Taxonomy" id="1616787"/>
    <lineage>
        <taxon>Bacteria</taxon>
        <taxon>Bacillati</taxon>
        <taxon>Actinomycetota</taxon>
        <taxon>Actinomycetes</taxon>
        <taxon>Streptosporangiales</taxon>
        <taxon>Streptosporangiaceae</taxon>
        <taxon>Nonomuraea</taxon>
    </lineage>
</organism>
<evidence type="ECO:0008006" key="4">
    <source>
        <dbReference type="Google" id="ProtNLM"/>
    </source>
</evidence>
<evidence type="ECO:0000313" key="2">
    <source>
        <dbReference type="EMBL" id="MFC5827843.1"/>
    </source>
</evidence>
<evidence type="ECO:0000256" key="1">
    <source>
        <dbReference type="SAM" id="MobiDB-lite"/>
    </source>
</evidence>
<feature type="compositionally biased region" description="Basic and acidic residues" evidence="1">
    <location>
        <begin position="102"/>
        <end position="111"/>
    </location>
</feature>
<reference evidence="3" key="1">
    <citation type="journal article" date="2019" name="Int. J. Syst. Evol. Microbiol.">
        <title>The Global Catalogue of Microorganisms (GCM) 10K type strain sequencing project: providing services to taxonomists for standard genome sequencing and annotation.</title>
        <authorList>
            <consortium name="The Broad Institute Genomics Platform"/>
            <consortium name="The Broad Institute Genome Sequencing Center for Infectious Disease"/>
            <person name="Wu L."/>
            <person name="Ma J."/>
        </authorList>
    </citation>
    <scope>NUCLEOTIDE SEQUENCE [LARGE SCALE GENOMIC DNA]</scope>
    <source>
        <strain evidence="3">CCUG 53903</strain>
    </source>
</reference>
<comment type="caution">
    <text evidence="2">The sequence shown here is derived from an EMBL/GenBank/DDBJ whole genome shotgun (WGS) entry which is preliminary data.</text>
</comment>
<proteinExistence type="predicted"/>
<dbReference type="Proteomes" id="UP001596058">
    <property type="component" value="Unassembled WGS sequence"/>
</dbReference>
<accession>A0ABW1CSD8</accession>
<dbReference type="EMBL" id="JBHSPA010000031">
    <property type="protein sequence ID" value="MFC5827843.1"/>
    <property type="molecule type" value="Genomic_DNA"/>
</dbReference>
<sequence>MNTNIRQPRYGRFAALAMAGAAAAVMFLPLGVGVASASAGYSTVQAGGPPSAPAPVKHVYKPRYVPREKPILRMPHHRPPNIDVFIHNRSHNDNKRHRFDHRRRENVRPEVVRPAPVKPEPPVKEEPVKEEHGEWWWPDELE</sequence>
<name>A0ABW1CSD8_9ACTN</name>
<feature type="compositionally biased region" description="Basic and acidic residues" evidence="1">
    <location>
        <begin position="121"/>
        <end position="134"/>
    </location>
</feature>
<protein>
    <recommendedName>
        <fullName evidence="4">Secreted protein</fullName>
    </recommendedName>
</protein>
<evidence type="ECO:0000313" key="3">
    <source>
        <dbReference type="Proteomes" id="UP001596058"/>
    </source>
</evidence>